<dbReference type="FunFam" id="1.10.418.10:FF:000033">
    <property type="entry name" value="nesprin-1 isoform X1"/>
    <property type="match status" value="1"/>
</dbReference>
<dbReference type="Proteomes" id="UP001562425">
    <property type="component" value="Unassembled WGS sequence"/>
</dbReference>
<evidence type="ECO:0000256" key="3">
    <source>
        <dbReference type="ARBA" id="ARBA00022737"/>
    </source>
</evidence>
<accession>A0ABD1DRA3</accession>
<protein>
    <recommendedName>
        <fullName evidence="6">Calponin-homology (CH) domain-containing protein</fullName>
    </recommendedName>
</protein>
<dbReference type="AlphaFoldDB" id="A0ABD1DRA3"/>
<dbReference type="PROSITE" id="PS50021">
    <property type="entry name" value="CH"/>
    <property type="match status" value="1"/>
</dbReference>
<comment type="subcellular location">
    <subcellularLocation>
        <location evidence="1">Membrane</location>
    </subcellularLocation>
</comment>
<evidence type="ECO:0000313" key="8">
    <source>
        <dbReference type="Proteomes" id="UP001562425"/>
    </source>
</evidence>
<name>A0ABD1DRA3_CULPP</name>
<keyword evidence="3" id="KW-0677">Repeat</keyword>
<dbReference type="GO" id="GO:0016020">
    <property type="term" value="C:membrane"/>
    <property type="evidence" value="ECO:0007669"/>
    <property type="project" value="UniProtKB-SubCell"/>
</dbReference>
<dbReference type="InterPro" id="IPR036872">
    <property type="entry name" value="CH_dom_sf"/>
</dbReference>
<dbReference type="EMBL" id="JBEHCU010005099">
    <property type="protein sequence ID" value="KAL1400919.1"/>
    <property type="molecule type" value="Genomic_DNA"/>
</dbReference>
<keyword evidence="2" id="KW-0812">Transmembrane</keyword>
<dbReference type="SUPFAM" id="SSF47576">
    <property type="entry name" value="Calponin-homology domain, CH-domain"/>
    <property type="match status" value="1"/>
</dbReference>
<dbReference type="InterPro" id="IPR052403">
    <property type="entry name" value="LINC-complex_assoc"/>
</dbReference>
<sequence length="158" mass="17953">MPKQGPKKTLLGWVNNALPKSSGLEVRDFGTSWRDGFAFLSLIDAIKTNVINIAEMKKYNNRYRLDTAFNIAEAELGIARLLDAEDVDVGSPDEKSIMTYVAQFLHKYPDVKNMNSKSESEQELLDLLNWLRSAVSYYDRLNGAYPNNYELPDKNANQ</sequence>
<dbReference type="InterPro" id="IPR001715">
    <property type="entry name" value="CH_dom"/>
</dbReference>
<dbReference type="Gene3D" id="1.10.418.10">
    <property type="entry name" value="Calponin-like domain"/>
    <property type="match status" value="1"/>
</dbReference>
<evidence type="ECO:0000256" key="5">
    <source>
        <dbReference type="ARBA" id="ARBA00023136"/>
    </source>
</evidence>
<organism evidence="7 8">
    <name type="scientific">Culex pipiens pipiens</name>
    <name type="common">Northern house mosquito</name>
    <dbReference type="NCBI Taxonomy" id="38569"/>
    <lineage>
        <taxon>Eukaryota</taxon>
        <taxon>Metazoa</taxon>
        <taxon>Ecdysozoa</taxon>
        <taxon>Arthropoda</taxon>
        <taxon>Hexapoda</taxon>
        <taxon>Insecta</taxon>
        <taxon>Pterygota</taxon>
        <taxon>Neoptera</taxon>
        <taxon>Endopterygota</taxon>
        <taxon>Diptera</taxon>
        <taxon>Nematocera</taxon>
        <taxon>Culicoidea</taxon>
        <taxon>Culicidae</taxon>
        <taxon>Culicinae</taxon>
        <taxon>Culicini</taxon>
        <taxon>Culex</taxon>
        <taxon>Culex</taxon>
    </lineage>
</organism>
<keyword evidence="8" id="KW-1185">Reference proteome</keyword>
<comment type="caution">
    <text evidence="7">The sequence shown here is derived from an EMBL/GenBank/DDBJ whole genome shotgun (WGS) entry which is preliminary data.</text>
</comment>
<evidence type="ECO:0000256" key="1">
    <source>
        <dbReference type="ARBA" id="ARBA00004370"/>
    </source>
</evidence>
<dbReference type="PANTHER" id="PTHR47535">
    <property type="entry name" value="MUSCLE-SPECIFIC PROTEIN 300 KDA, ISOFORM G"/>
    <property type="match status" value="1"/>
</dbReference>
<feature type="domain" description="Calponin-homology (CH)" evidence="6">
    <location>
        <begin position="4"/>
        <end position="109"/>
    </location>
</feature>
<keyword evidence="5" id="KW-0472">Membrane</keyword>
<evidence type="ECO:0000313" key="7">
    <source>
        <dbReference type="EMBL" id="KAL1400919.1"/>
    </source>
</evidence>
<keyword evidence="4" id="KW-1133">Transmembrane helix</keyword>
<proteinExistence type="predicted"/>
<dbReference type="PANTHER" id="PTHR47535:SF1">
    <property type="entry name" value="NESPRIN-1"/>
    <property type="match status" value="1"/>
</dbReference>
<gene>
    <name evidence="7" type="ORF">pipiens_002007</name>
</gene>
<dbReference type="SMART" id="SM00033">
    <property type="entry name" value="CH"/>
    <property type="match status" value="1"/>
</dbReference>
<evidence type="ECO:0000259" key="6">
    <source>
        <dbReference type="PROSITE" id="PS50021"/>
    </source>
</evidence>
<dbReference type="Pfam" id="PF00307">
    <property type="entry name" value="CH"/>
    <property type="match status" value="1"/>
</dbReference>
<reference evidence="7 8" key="1">
    <citation type="submission" date="2024-05" db="EMBL/GenBank/DDBJ databases">
        <title>Culex pipiens pipiens assembly and annotation.</title>
        <authorList>
            <person name="Alout H."/>
            <person name="Durand T."/>
        </authorList>
    </citation>
    <scope>NUCLEOTIDE SEQUENCE [LARGE SCALE GENOMIC DNA]</scope>
    <source>
        <strain evidence="7">HA-2024</strain>
        <tissue evidence="7">Whole body</tissue>
    </source>
</reference>
<evidence type="ECO:0000256" key="2">
    <source>
        <dbReference type="ARBA" id="ARBA00022692"/>
    </source>
</evidence>
<evidence type="ECO:0000256" key="4">
    <source>
        <dbReference type="ARBA" id="ARBA00022989"/>
    </source>
</evidence>